<dbReference type="KEGG" id="cbau:H1R16_08010"/>
<dbReference type="SUPFAM" id="SSF55144">
    <property type="entry name" value="LigT-like"/>
    <property type="match status" value="1"/>
</dbReference>
<evidence type="ECO:0000313" key="3">
    <source>
        <dbReference type="Proteomes" id="UP000515349"/>
    </source>
</evidence>
<dbReference type="AlphaFoldDB" id="A0A7D7QT16"/>
<dbReference type="Gene3D" id="3.90.1140.10">
    <property type="entry name" value="Cyclic phosphodiesterase"/>
    <property type="match status" value="1"/>
</dbReference>
<dbReference type="Proteomes" id="UP000539710">
    <property type="component" value="Unassembled WGS sequence"/>
</dbReference>
<name>A0A7D7QT16_9FLAO</name>
<keyword evidence="4" id="KW-1185">Reference proteome</keyword>
<dbReference type="RefSeq" id="WP_181887098.1">
    <property type="nucleotide sequence ID" value="NZ_CP059472.1"/>
</dbReference>
<evidence type="ECO:0000313" key="2">
    <source>
        <dbReference type="EMBL" id="QMS97667.1"/>
    </source>
</evidence>
<gene>
    <name evidence="2" type="ORF">H1R16_08010</name>
    <name evidence="1" type="ORF">H2507_07430</name>
</gene>
<dbReference type="Pfam" id="PF13563">
    <property type="entry name" value="2_5_RNA_ligase2"/>
    <property type="match status" value="1"/>
</dbReference>
<dbReference type="EMBL" id="JACEUX010000002">
    <property type="protein sequence ID" value="MBA5246997.1"/>
    <property type="molecule type" value="Genomic_DNA"/>
</dbReference>
<dbReference type="InterPro" id="IPR050580">
    <property type="entry name" value="2H_phosphoesterase_YjcG-like"/>
</dbReference>
<evidence type="ECO:0000313" key="1">
    <source>
        <dbReference type="EMBL" id="MBA5246997.1"/>
    </source>
</evidence>
<dbReference type="EMBL" id="CP059472">
    <property type="protein sequence ID" value="QMS97667.1"/>
    <property type="molecule type" value="Genomic_DNA"/>
</dbReference>
<dbReference type="PANTHER" id="PTHR40037:SF1">
    <property type="entry name" value="PHOSPHOESTERASE SAOUHSC_00951-RELATED"/>
    <property type="match status" value="1"/>
</dbReference>
<keyword evidence="2" id="KW-0436">Ligase</keyword>
<dbReference type="InterPro" id="IPR009097">
    <property type="entry name" value="Cyclic_Pdiesterase"/>
</dbReference>
<reference evidence="4" key="2">
    <citation type="submission" date="2020-07" db="EMBL/GenBank/DDBJ databases">
        <title>Flavobacterium sp. xlx-214.</title>
        <authorList>
            <person name="Yang C."/>
        </authorList>
    </citation>
    <scope>NUCLEOTIDE SEQUENCE [LARGE SCALE GENOMIC DNA]</scope>
    <source>
        <strain evidence="4">CX-624</strain>
    </source>
</reference>
<reference evidence="2 3" key="1">
    <citation type="submission" date="2020-07" db="EMBL/GenBank/DDBJ databases">
        <title>Chryseobacterium sp.cx-624.</title>
        <authorList>
            <person name="Yang C."/>
        </authorList>
    </citation>
    <scope>NUCLEOTIDE SEQUENCE [LARGE SCALE GENOMIC DNA]</scope>
    <source>
        <strain evidence="2">Cx-624</strain>
        <strain evidence="3">cx-624</strain>
    </source>
</reference>
<dbReference type="Proteomes" id="UP000515349">
    <property type="component" value="Chromosome"/>
</dbReference>
<sequence length="178" mass="20776">MSLYFIAFEPPPEVSDEIRLIAKDFAVRFGAERAYNSFPHITLIPPFSFDEQNESEVVGKFMKMILTVNPFWMRLTGYNCFNKPQNPVIYLEPESNKELQKIYSETNSAMSAFNYAGHFHPHLTVAFRDLSPEAFLKAWEQYCSKKVDFNFPVEKISLYKHLHGKWHPIAYRDLPSAK</sequence>
<dbReference type="PANTHER" id="PTHR40037">
    <property type="entry name" value="PHOSPHOESTERASE YJCG-RELATED"/>
    <property type="match status" value="1"/>
</dbReference>
<organism evidence="2 3">
    <name type="scientific">Marnyiella aurantia</name>
    <dbReference type="NCBI Taxonomy" id="2758037"/>
    <lineage>
        <taxon>Bacteria</taxon>
        <taxon>Pseudomonadati</taxon>
        <taxon>Bacteroidota</taxon>
        <taxon>Flavobacteriia</taxon>
        <taxon>Flavobacteriales</taxon>
        <taxon>Weeksellaceae</taxon>
        <taxon>Marnyiella</taxon>
    </lineage>
</organism>
<proteinExistence type="predicted"/>
<accession>A0A7D7QT16</accession>
<dbReference type="GO" id="GO:0016874">
    <property type="term" value="F:ligase activity"/>
    <property type="evidence" value="ECO:0007669"/>
    <property type="project" value="UniProtKB-KW"/>
</dbReference>
<evidence type="ECO:0000313" key="4">
    <source>
        <dbReference type="Proteomes" id="UP000539710"/>
    </source>
</evidence>
<protein>
    <submittedName>
        <fullName evidence="2">2'-5' RNA ligase family protein</fullName>
    </submittedName>
</protein>
<reference evidence="1" key="3">
    <citation type="submission" date="2020-07" db="EMBL/GenBank/DDBJ databases">
        <authorList>
            <person name="Yang C."/>
        </authorList>
    </citation>
    <scope>NUCLEOTIDE SEQUENCE</scope>
    <source>
        <strain evidence="1">Cx-624</strain>
    </source>
</reference>